<feature type="binding site" evidence="11">
    <location>
        <position position="92"/>
    </location>
    <ligand>
        <name>FMN</name>
        <dbReference type="ChEBI" id="CHEBI:58210"/>
    </ligand>
</feature>
<keyword evidence="4 11" id="KW-0288">FMN</keyword>
<evidence type="ECO:0000256" key="2">
    <source>
        <dbReference type="ARBA" id="ARBA00022490"/>
    </source>
</evidence>
<dbReference type="EMBL" id="CP066308">
    <property type="protein sequence ID" value="QQE72776.1"/>
    <property type="molecule type" value="Genomic_DNA"/>
</dbReference>
<evidence type="ECO:0000256" key="8">
    <source>
        <dbReference type="ARBA" id="ARBA00023229"/>
    </source>
</evidence>
<dbReference type="Proteomes" id="UP000677234">
    <property type="component" value="Chromosome"/>
</dbReference>
<dbReference type="PANTHER" id="PTHR43665:SF1">
    <property type="entry name" value="ISOPENTENYL-DIPHOSPHATE DELTA-ISOMERASE"/>
    <property type="match status" value="1"/>
</dbReference>
<feature type="binding site" evidence="11">
    <location>
        <position position="151"/>
    </location>
    <ligand>
        <name>substrate</name>
    </ligand>
</feature>
<reference evidence="14" key="2">
    <citation type="submission" date="2021-04" db="EMBL/GenBank/DDBJ databases">
        <title>Brevibacillus composti FJAT-54423, complete genome.</title>
        <authorList>
            <person name="Tang R."/>
        </authorList>
    </citation>
    <scope>NUCLEOTIDE SEQUENCE</scope>
    <source>
        <strain evidence="14">FJAT-54424</strain>
    </source>
</reference>
<dbReference type="KEGG" id="bcop:JD108_12535"/>
<evidence type="ECO:0000256" key="6">
    <source>
        <dbReference type="ARBA" id="ARBA00022842"/>
    </source>
</evidence>
<dbReference type="HAMAP" id="MF_00354">
    <property type="entry name" value="Idi_2"/>
    <property type="match status" value="1"/>
</dbReference>
<proteinExistence type="inferred from homology"/>
<accession>A0A7T5EHQ2</accession>
<dbReference type="NCBIfam" id="TIGR02151">
    <property type="entry name" value="IPP_isom_2"/>
    <property type="match status" value="1"/>
</dbReference>
<dbReference type="EMBL" id="CP073708">
    <property type="protein sequence ID" value="QUO39854.1"/>
    <property type="molecule type" value="Genomic_DNA"/>
</dbReference>
<feature type="binding site" evidence="11">
    <location>
        <begin position="62"/>
        <end position="64"/>
    </location>
    <ligand>
        <name>FMN</name>
        <dbReference type="ChEBI" id="CHEBI:58210"/>
    </ligand>
</feature>
<comment type="subunit">
    <text evidence="10 11">Homooctamer. Dimer of tetramers.</text>
</comment>
<comment type="function">
    <text evidence="11">Involved in the biosynthesis of isoprenoids. Catalyzes the 1,3-allylic rearrangement of the homoallylic substrate isopentenyl (IPP) to its allylic isomer, dimethylallyl diphosphate (DMAPP).</text>
</comment>
<feature type="binding site" evidence="11">
    <location>
        <begin position="6"/>
        <end position="7"/>
    </location>
    <ligand>
        <name>substrate</name>
    </ligand>
</feature>
<evidence type="ECO:0000256" key="3">
    <source>
        <dbReference type="ARBA" id="ARBA00022630"/>
    </source>
</evidence>
<protein>
    <recommendedName>
        <fullName evidence="11">Isopentenyl-diphosphate delta-isomerase</fullName>
        <shortName evidence="11">IPP isomerase</shortName>
        <ecNumber evidence="11">5.3.3.2</ecNumber>
    </recommendedName>
    <alternativeName>
        <fullName evidence="11">Isopentenyl diphosphate:dimethylallyl diphosphate isomerase</fullName>
    </alternativeName>
    <alternativeName>
        <fullName evidence="11">Isopentenyl pyrophosphate isomerase</fullName>
    </alternativeName>
    <alternativeName>
        <fullName evidence="11">Type 2 isopentenyl diphosphate isomerase</fullName>
        <shortName evidence="11">IDI-2</shortName>
    </alternativeName>
</protein>
<feature type="domain" description="FMN-dependent dehydrogenase" evidence="12">
    <location>
        <begin position="167"/>
        <end position="323"/>
    </location>
</feature>
<dbReference type="Gene3D" id="3.20.20.70">
    <property type="entry name" value="Aldolase class I"/>
    <property type="match status" value="1"/>
</dbReference>
<sequence>MERSQRKMDHIRFTLETREETESFWDDISFPPNSLPNIYYGNIELGTTLAPFALDSPIIINAMTGGAAATTEINRALAVIARERGLAMAVGSQMAALRDEAVSHSYQVVRKENPTGLIFANLGAEATVDQAMRAVEMIEADGLQIHLNVMQELLMPEGDRDFRGYLDHICEIKEKLPVPVMVKEVGFGMAKETIGQLIEAGISLLDVGGRGGTNFAKVENKRHHLPMAMFENWGFTTAESLLETEPWRGRHAAFIATGGIRNGLDAVKAIALGASAVGIAGSILRLVQTSPLEMCLEYVDLWHHQMRVAMTALGAATVKELQEVPVLITGKTAEKGRLRGWNLEGYARRGSKSRADS</sequence>
<dbReference type="PIRSF" id="PIRSF003314">
    <property type="entry name" value="IPP_isomerase"/>
    <property type="match status" value="1"/>
</dbReference>
<evidence type="ECO:0000256" key="5">
    <source>
        <dbReference type="ARBA" id="ARBA00022723"/>
    </source>
</evidence>
<dbReference type="SUPFAM" id="SSF51395">
    <property type="entry name" value="FMN-linked oxidoreductases"/>
    <property type="match status" value="1"/>
</dbReference>
<feature type="binding site" evidence="11">
    <location>
        <begin position="280"/>
        <end position="281"/>
    </location>
    <ligand>
        <name>FMN</name>
        <dbReference type="ChEBI" id="CHEBI:58210"/>
    </ligand>
</feature>
<gene>
    <name evidence="11 14" type="primary">fni</name>
    <name evidence="13" type="ORF">JD108_12535</name>
    <name evidence="14" type="ORF">KDJ56_12480</name>
</gene>
<feature type="binding site" evidence="11">
    <location>
        <begin position="259"/>
        <end position="261"/>
    </location>
    <ligand>
        <name>FMN</name>
        <dbReference type="ChEBI" id="CHEBI:58210"/>
    </ligand>
</feature>
<dbReference type="SMART" id="SM01240">
    <property type="entry name" value="IMPDH"/>
    <property type="match status" value="1"/>
</dbReference>
<feature type="binding site" evidence="11">
    <location>
        <position position="183"/>
    </location>
    <ligand>
        <name>FMN</name>
        <dbReference type="ChEBI" id="CHEBI:58210"/>
    </ligand>
</feature>
<dbReference type="PANTHER" id="PTHR43665">
    <property type="entry name" value="ISOPENTENYL-DIPHOSPHATE DELTA-ISOMERASE"/>
    <property type="match status" value="1"/>
</dbReference>
<evidence type="ECO:0000313" key="14">
    <source>
        <dbReference type="EMBL" id="QUO39854.1"/>
    </source>
</evidence>
<dbReference type="GO" id="GO:0010181">
    <property type="term" value="F:FMN binding"/>
    <property type="evidence" value="ECO:0007669"/>
    <property type="project" value="UniProtKB-UniRule"/>
</dbReference>
<comment type="catalytic activity">
    <reaction evidence="11">
        <text>isopentenyl diphosphate = dimethylallyl diphosphate</text>
        <dbReference type="Rhea" id="RHEA:23284"/>
        <dbReference type="ChEBI" id="CHEBI:57623"/>
        <dbReference type="ChEBI" id="CHEBI:128769"/>
        <dbReference type="EC" id="5.3.3.2"/>
    </reaction>
</comment>
<dbReference type="GO" id="GO:0005737">
    <property type="term" value="C:cytoplasm"/>
    <property type="evidence" value="ECO:0007669"/>
    <property type="project" value="UniProtKB-SubCell"/>
</dbReference>
<keyword evidence="2 11" id="KW-0963">Cytoplasm</keyword>
<dbReference type="EC" id="5.3.3.2" evidence="11"/>
<dbReference type="GO" id="GO:0008299">
    <property type="term" value="P:isoprenoid biosynthetic process"/>
    <property type="evidence" value="ECO:0007669"/>
    <property type="project" value="UniProtKB-UniRule"/>
</dbReference>
<evidence type="ECO:0000313" key="13">
    <source>
        <dbReference type="EMBL" id="QQE72776.1"/>
    </source>
</evidence>
<dbReference type="InterPro" id="IPR000262">
    <property type="entry name" value="FMN-dep_DH"/>
</dbReference>
<feature type="binding site" evidence="11">
    <location>
        <position position="121"/>
    </location>
    <ligand>
        <name>FMN</name>
        <dbReference type="ChEBI" id="CHEBI:58210"/>
    </ligand>
</feature>
<keyword evidence="9 11" id="KW-0413">Isomerase</keyword>
<dbReference type="AlphaFoldDB" id="A0A7T5EHQ2"/>
<evidence type="ECO:0000256" key="1">
    <source>
        <dbReference type="ARBA" id="ARBA00001917"/>
    </source>
</evidence>
<dbReference type="CDD" id="cd02811">
    <property type="entry name" value="IDI-2_FMN"/>
    <property type="match status" value="1"/>
</dbReference>
<comment type="similarity">
    <text evidence="11">Belongs to the IPP isomerase type 2 family.</text>
</comment>
<dbReference type="RefSeq" id="WP_198826409.1">
    <property type="nucleotide sequence ID" value="NZ_CP066308.1"/>
</dbReference>
<evidence type="ECO:0000256" key="7">
    <source>
        <dbReference type="ARBA" id="ARBA00022857"/>
    </source>
</evidence>
<comment type="caution">
    <text evidence="11">Lacks conserved residue(s) required for the propagation of feature annotation.</text>
</comment>
<name>A0A7T5EHQ2_9BACL</name>
<dbReference type="InterPro" id="IPR011179">
    <property type="entry name" value="IPdP_isomerase"/>
</dbReference>
<evidence type="ECO:0000259" key="12">
    <source>
        <dbReference type="Pfam" id="PF01070"/>
    </source>
</evidence>
<comment type="subcellular location">
    <subcellularLocation>
        <location evidence="11">Cytoplasm</location>
    </subcellularLocation>
</comment>
<comment type="cofactor">
    <cofactor evidence="1 11">
        <name>FMN</name>
        <dbReference type="ChEBI" id="CHEBI:58210"/>
    </cofactor>
</comment>
<evidence type="ECO:0000313" key="15">
    <source>
        <dbReference type="Proteomes" id="UP000595847"/>
    </source>
</evidence>
<organism evidence="13 15">
    <name type="scientific">Brevibacillus composti</name>
    <dbReference type="NCBI Taxonomy" id="2796470"/>
    <lineage>
        <taxon>Bacteria</taxon>
        <taxon>Bacillati</taxon>
        <taxon>Bacillota</taxon>
        <taxon>Bacilli</taxon>
        <taxon>Bacillales</taxon>
        <taxon>Paenibacillaceae</taxon>
        <taxon>Brevibacillus</taxon>
    </lineage>
</organism>
<keyword evidence="8 11" id="KW-0414">Isoprene biosynthesis</keyword>
<dbReference type="GO" id="GO:0000287">
    <property type="term" value="F:magnesium ion binding"/>
    <property type="evidence" value="ECO:0007669"/>
    <property type="project" value="UniProtKB-UniRule"/>
</dbReference>
<feature type="binding site" evidence="11">
    <location>
        <position position="213"/>
    </location>
    <ligand>
        <name>FMN</name>
        <dbReference type="ChEBI" id="CHEBI:58210"/>
    </ligand>
</feature>
<evidence type="ECO:0000256" key="4">
    <source>
        <dbReference type="ARBA" id="ARBA00022643"/>
    </source>
</evidence>
<keyword evidence="3 11" id="KW-0285">Flavoprotein</keyword>
<dbReference type="GO" id="GO:0016491">
    <property type="term" value="F:oxidoreductase activity"/>
    <property type="evidence" value="ECO:0007669"/>
    <property type="project" value="InterPro"/>
</dbReference>
<comment type="cofactor">
    <cofactor evidence="11">
        <name>Mg(2+)</name>
        <dbReference type="ChEBI" id="CHEBI:18420"/>
    </cofactor>
</comment>
<dbReference type="Proteomes" id="UP000595847">
    <property type="component" value="Chromosome"/>
</dbReference>
<keyword evidence="6 11" id="KW-0460">Magnesium</keyword>
<keyword evidence="5 11" id="KW-0479">Metal-binding</keyword>
<keyword evidence="16" id="KW-1185">Reference proteome</keyword>
<evidence type="ECO:0000313" key="16">
    <source>
        <dbReference type="Proteomes" id="UP000677234"/>
    </source>
</evidence>
<comment type="cofactor">
    <cofactor evidence="11">
        <name>NADPH</name>
        <dbReference type="ChEBI" id="CHEBI:57783"/>
    </cofactor>
</comment>
<evidence type="ECO:0000256" key="9">
    <source>
        <dbReference type="ARBA" id="ARBA00023235"/>
    </source>
</evidence>
<dbReference type="InterPro" id="IPR013785">
    <property type="entry name" value="Aldolase_TIM"/>
</dbReference>
<evidence type="ECO:0000256" key="10">
    <source>
        <dbReference type="ARBA" id="ARBA00025810"/>
    </source>
</evidence>
<evidence type="ECO:0000256" key="11">
    <source>
        <dbReference type="HAMAP-Rule" id="MF_00354"/>
    </source>
</evidence>
<keyword evidence="7 11" id="KW-0521">NADP</keyword>
<dbReference type="GO" id="GO:0070402">
    <property type="term" value="F:NADPH binding"/>
    <property type="evidence" value="ECO:0007669"/>
    <property type="project" value="UniProtKB-UniRule"/>
</dbReference>
<dbReference type="Pfam" id="PF01070">
    <property type="entry name" value="FMN_dh"/>
    <property type="match status" value="1"/>
</dbReference>
<reference evidence="13 15" key="1">
    <citation type="submission" date="2020-12" db="EMBL/GenBank/DDBJ databases">
        <title>strain FJAT-54423T represents a novel species of the genus Brevibacillus.</title>
        <authorList>
            <person name="Tang R."/>
        </authorList>
    </citation>
    <scope>NUCLEOTIDE SEQUENCE [LARGE SCALE GENOMIC DNA]</scope>
    <source>
        <strain evidence="13 15">FJAT-54423</strain>
    </source>
</reference>
<feature type="binding site" evidence="11">
    <location>
        <position position="152"/>
    </location>
    <ligand>
        <name>Mg(2+)</name>
        <dbReference type="ChEBI" id="CHEBI:18420"/>
    </ligand>
</feature>
<dbReference type="GO" id="GO:0004452">
    <property type="term" value="F:isopentenyl-diphosphate delta-isomerase activity"/>
    <property type="evidence" value="ECO:0007669"/>
    <property type="project" value="UniProtKB-UniRule"/>
</dbReference>